<evidence type="ECO:0000256" key="2">
    <source>
        <dbReference type="SAM" id="MobiDB-lite"/>
    </source>
</evidence>
<evidence type="ECO:0000313" key="3">
    <source>
        <dbReference type="EMBL" id="GHF66854.1"/>
    </source>
</evidence>
<reference evidence="3" key="1">
    <citation type="journal article" date="2014" name="Int. J. Syst. Evol. Microbiol.">
        <title>Complete genome sequence of Corynebacterium casei LMG S-19264T (=DSM 44701T), isolated from a smear-ripened cheese.</title>
        <authorList>
            <consortium name="US DOE Joint Genome Institute (JGI-PGF)"/>
            <person name="Walter F."/>
            <person name="Albersmeier A."/>
            <person name="Kalinowski J."/>
            <person name="Ruckert C."/>
        </authorList>
    </citation>
    <scope>NUCLEOTIDE SEQUENCE</scope>
    <source>
        <strain evidence="3">CGMCC 4.7679</strain>
    </source>
</reference>
<dbReference type="InterPro" id="IPR036291">
    <property type="entry name" value="NAD(P)-bd_dom_sf"/>
</dbReference>
<accession>A0A8H9J2Y6</accession>
<dbReference type="SUPFAM" id="SSF51735">
    <property type="entry name" value="NAD(P)-binding Rossmann-fold domains"/>
    <property type="match status" value="1"/>
</dbReference>
<dbReference type="PANTHER" id="PTHR44154:SF1">
    <property type="entry name" value="QUINONE OXIDOREDUCTASE"/>
    <property type="match status" value="1"/>
</dbReference>
<dbReference type="EMBL" id="BNAV01000006">
    <property type="protein sequence ID" value="GHF66854.1"/>
    <property type="molecule type" value="Genomic_DNA"/>
</dbReference>
<name>A0A8H9J2Y6_9PSEU</name>
<evidence type="ECO:0000256" key="1">
    <source>
        <dbReference type="ARBA" id="ARBA00022857"/>
    </source>
</evidence>
<dbReference type="InterPro" id="IPR051603">
    <property type="entry name" value="Zinc-ADH_QOR/CCCR"/>
</dbReference>
<dbReference type="AlphaFoldDB" id="A0A8H9J2Y6"/>
<protein>
    <recommendedName>
        <fullName evidence="5">Zinc-binding dehydrogenase</fullName>
    </recommendedName>
</protein>
<dbReference type="Proteomes" id="UP000658656">
    <property type="component" value="Unassembled WGS sequence"/>
</dbReference>
<gene>
    <name evidence="3" type="ORF">GCM10017566_45860</name>
</gene>
<dbReference type="PANTHER" id="PTHR44154">
    <property type="entry name" value="QUINONE OXIDOREDUCTASE"/>
    <property type="match status" value="1"/>
</dbReference>
<comment type="caution">
    <text evidence="3">The sequence shown here is derived from an EMBL/GenBank/DDBJ whole genome shotgun (WGS) entry which is preliminary data.</text>
</comment>
<organism evidence="3 4">
    <name type="scientific">Amycolatopsis bartoniae</name>
    <dbReference type="NCBI Taxonomy" id="941986"/>
    <lineage>
        <taxon>Bacteria</taxon>
        <taxon>Bacillati</taxon>
        <taxon>Actinomycetota</taxon>
        <taxon>Actinomycetes</taxon>
        <taxon>Pseudonocardiales</taxon>
        <taxon>Pseudonocardiaceae</taxon>
        <taxon>Amycolatopsis</taxon>
    </lineage>
</organism>
<keyword evidence="1" id="KW-0521">NADP</keyword>
<reference evidence="3" key="2">
    <citation type="submission" date="2020-09" db="EMBL/GenBank/DDBJ databases">
        <authorList>
            <person name="Sun Q."/>
            <person name="Zhou Y."/>
        </authorList>
    </citation>
    <scope>NUCLEOTIDE SEQUENCE</scope>
    <source>
        <strain evidence="3">CGMCC 4.7679</strain>
    </source>
</reference>
<sequence length="171" mass="17534">MNELTDKIAAVILVNGASVGVGSAAVQFAVERGTTVIGVAGPSNQNYLVSLGAIPATYGPGHVERVRARARTGIDATVDIAGSGVIPELVALTGDPCRVVSIADLSAPEHGARVSTGFGRQNPRPPRRRAPGRGRAAHPARHTNLPLTQTAAAHVVNATGHVRGRIVITVP</sequence>
<proteinExistence type="predicted"/>
<keyword evidence="4" id="KW-1185">Reference proteome</keyword>
<evidence type="ECO:0008006" key="5">
    <source>
        <dbReference type="Google" id="ProtNLM"/>
    </source>
</evidence>
<dbReference type="Gene3D" id="3.90.180.10">
    <property type="entry name" value="Medium-chain alcohol dehydrogenases, catalytic domain"/>
    <property type="match status" value="1"/>
</dbReference>
<feature type="region of interest" description="Disordered" evidence="2">
    <location>
        <begin position="111"/>
        <end position="139"/>
    </location>
</feature>
<evidence type="ECO:0000313" key="4">
    <source>
        <dbReference type="Proteomes" id="UP000658656"/>
    </source>
</evidence>
<dbReference type="Gene3D" id="3.40.50.720">
    <property type="entry name" value="NAD(P)-binding Rossmann-like Domain"/>
    <property type="match status" value="1"/>
</dbReference>
<feature type="compositionally biased region" description="Basic residues" evidence="2">
    <location>
        <begin position="125"/>
        <end position="139"/>
    </location>
</feature>
<dbReference type="RefSeq" id="WP_183176962.1">
    <property type="nucleotide sequence ID" value="NZ_BNAV01000006.1"/>
</dbReference>